<sequence length="122" mass="13448">MNAVTIGPLAFEATRFAAILGIAALFLAASLADWLARRRGTDGGIAEAVWPVLLSWAVGARLGWVVMHWADYAAHPGDILRFWQGGFSLGWGFAAAGIAVGWQIRRRPGRARCRWRWSASWR</sequence>
<feature type="transmembrane region" description="Helical" evidence="7">
    <location>
        <begin position="82"/>
        <end position="102"/>
    </location>
</feature>
<keyword evidence="3 8" id="KW-0808">Transferase</keyword>
<protein>
    <submittedName>
        <fullName evidence="8">Prolipoprotein diacylglyceryl transferase</fullName>
        <ecNumber evidence="8">2.4.99.-</ecNumber>
    </submittedName>
</protein>
<keyword evidence="2" id="KW-1003">Cell membrane</keyword>
<dbReference type="EMBL" id="JAAATX020000009">
    <property type="protein sequence ID" value="MBU9698850.1"/>
    <property type="molecule type" value="Genomic_DNA"/>
</dbReference>
<keyword evidence="8" id="KW-0328">Glycosyltransferase</keyword>
<keyword evidence="4 7" id="KW-0812">Transmembrane</keyword>
<dbReference type="InterPro" id="IPR001640">
    <property type="entry name" value="Lgt"/>
</dbReference>
<keyword evidence="6 7" id="KW-0472">Membrane</keyword>
<evidence type="ECO:0000256" key="7">
    <source>
        <dbReference type="SAM" id="Phobius"/>
    </source>
</evidence>
<evidence type="ECO:0000313" key="8">
    <source>
        <dbReference type="EMBL" id="MBU9698850.1"/>
    </source>
</evidence>
<keyword evidence="9" id="KW-1185">Reference proteome</keyword>
<dbReference type="GO" id="GO:0016757">
    <property type="term" value="F:glycosyltransferase activity"/>
    <property type="evidence" value="ECO:0007669"/>
    <property type="project" value="UniProtKB-KW"/>
</dbReference>
<proteinExistence type="inferred from homology"/>
<evidence type="ECO:0000256" key="3">
    <source>
        <dbReference type="ARBA" id="ARBA00022679"/>
    </source>
</evidence>
<evidence type="ECO:0000313" key="9">
    <source>
        <dbReference type="Proteomes" id="UP000731907"/>
    </source>
</evidence>
<comment type="similarity">
    <text evidence="1">Belongs to the Lgt family.</text>
</comment>
<evidence type="ECO:0000256" key="1">
    <source>
        <dbReference type="ARBA" id="ARBA00007150"/>
    </source>
</evidence>
<reference evidence="8 9" key="1">
    <citation type="submission" date="2021-06" db="EMBL/GenBank/DDBJ databases">
        <title>Rhodobacteraceae bacterium strain HSP-20.</title>
        <authorList>
            <person name="Chen W.-M."/>
        </authorList>
    </citation>
    <scope>NUCLEOTIDE SEQUENCE [LARGE SCALE GENOMIC DNA]</scope>
    <source>
        <strain evidence="8 9">HSP-20</strain>
    </source>
</reference>
<evidence type="ECO:0000256" key="4">
    <source>
        <dbReference type="ARBA" id="ARBA00022692"/>
    </source>
</evidence>
<feature type="transmembrane region" description="Helical" evidence="7">
    <location>
        <begin position="48"/>
        <end position="70"/>
    </location>
</feature>
<dbReference type="RefSeq" id="WP_161762966.1">
    <property type="nucleotide sequence ID" value="NZ_JAAATX020000009.1"/>
</dbReference>
<dbReference type="PANTHER" id="PTHR30589:SF0">
    <property type="entry name" value="PHOSPHATIDYLGLYCEROL--PROLIPOPROTEIN DIACYLGLYCERYL TRANSFERASE"/>
    <property type="match status" value="1"/>
</dbReference>
<feature type="transmembrane region" description="Helical" evidence="7">
    <location>
        <begin position="16"/>
        <end position="36"/>
    </location>
</feature>
<accession>A0ABS6J8Z7</accession>
<dbReference type="EC" id="2.4.99.-" evidence="8"/>
<dbReference type="Pfam" id="PF01790">
    <property type="entry name" value="LGT"/>
    <property type="match status" value="1"/>
</dbReference>
<keyword evidence="5 7" id="KW-1133">Transmembrane helix</keyword>
<name>A0ABS6J8Z7_9RHOB</name>
<organism evidence="8 9">
    <name type="scientific">Paragemmobacter amnigenus</name>
    <dbReference type="NCBI Taxonomy" id="2852097"/>
    <lineage>
        <taxon>Bacteria</taxon>
        <taxon>Pseudomonadati</taxon>
        <taxon>Pseudomonadota</taxon>
        <taxon>Alphaproteobacteria</taxon>
        <taxon>Rhodobacterales</taxon>
        <taxon>Paracoccaceae</taxon>
        <taxon>Paragemmobacter</taxon>
    </lineage>
</organism>
<evidence type="ECO:0000256" key="5">
    <source>
        <dbReference type="ARBA" id="ARBA00022989"/>
    </source>
</evidence>
<comment type="caution">
    <text evidence="8">The sequence shown here is derived from an EMBL/GenBank/DDBJ whole genome shotgun (WGS) entry which is preliminary data.</text>
</comment>
<gene>
    <name evidence="8" type="ORF">GU927_013445</name>
</gene>
<evidence type="ECO:0000256" key="2">
    <source>
        <dbReference type="ARBA" id="ARBA00022475"/>
    </source>
</evidence>
<dbReference type="Proteomes" id="UP000731907">
    <property type="component" value="Unassembled WGS sequence"/>
</dbReference>
<evidence type="ECO:0000256" key="6">
    <source>
        <dbReference type="ARBA" id="ARBA00023136"/>
    </source>
</evidence>
<dbReference type="PANTHER" id="PTHR30589">
    <property type="entry name" value="PROLIPOPROTEIN DIACYLGLYCERYL TRANSFERASE"/>
    <property type="match status" value="1"/>
</dbReference>